<keyword evidence="4" id="KW-0963">Cytoplasm</keyword>
<keyword evidence="11" id="KW-1185">Reference proteome</keyword>
<dbReference type="GO" id="GO:0043295">
    <property type="term" value="F:glutathione binding"/>
    <property type="evidence" value="ECO:0007669"/>
    <property type="project" value="TreeGrafter"/>
</dbReference>
<accession>A0AA39S2R6</accession>
<feature type="domain" description="GST C-terminal" evidence="9">
    <location>
        <begin position="127"/>
        <end position="254"/>
    </location>
</feature>
<evidence type="ECO:0000256" key="5">
    <source>
        <dbReference type="ARBA" id="ARBA00022575"/>
    </source>
</evidence>
<dbReference type="GO" id="GO:0009407">
    <property type="term" value="P:toxin catabolic process"/>
    <property type="evidence" value="ECO:0007669"/>
    <property type="project" value="UniProtKB-ARBA"/>
</dbReference>
<dbReference type="SFLD" id="SFLDS00019">
    <property type="entry name" value="Glutathione_Transferase_(cytos"/>
    <property type="match status" value="1"/>
</dbReference>
<dbReference type="GO" id="GO:0005829">
    <property type="term" value="C:cytosol"/>
    <property type="evidence" value="ECO:0007669"/>
    <property type="project" value="UniProtKB-SubCell"/>
</dbReference>
<comment type="catalytic activity">
    <reaction evidence="7">
        <text>RX + glutathione = an S-substituted glutathione + a halide anion + H(+)</text>
        <dbReference type="Rhea" id="RHEA:16437"/>
        <dbReference type="ChEBI" id="CHEBI:15378"/>
        <dbReference type="ChEBI" id="CHEBI:16042"/>
        <dbReference type="ChEBI" id="CHEBI:17792"/>
        <dbReference type="ChEBI" id="CHEBI:57925"/>
        <dbReference type="ChEBI" id="CHEBI:90779"/>
        <dbReference type="EC" id="2.5.1.18"/>
    </reaction>
</comment>
<dbReference type="InterPro" id="IPR036249">
    <property type="entry name" value="Thioredoxin-like_sf"/>
</dbReference>
<evidence type="ECO:0000256" key="6">
    <source>
        <dbReference type="ARBA" id="ARBA00022679"/>
    </source>
</evidence>
<evidence type="ECO:0000313" key="10">
    <source>
        <dbReference type="EMBL" id="KAK0587437.1"/>
    </source>
</evidence>
<evidence type="ECO:0000256" key="2">
    <source>
        <dbReference type="ARBA" id="ARBA00010128"/>
    </source>
</evidence>
<evidence type="ECO:0000259" key="9">
    <source>
        <dbReference type="PROSITE" id="PS50405"/>
    </source>
</evidence>
<dbReference type="SFLD" id="SFLDG00358">
    <property type="entry name" value="Main_(cytGST)"/>
    <property type="match status" value="1"/>
</dbReference>
<reference evidence="10" key="1">
    <citation type="journal article" date="2022" name="Plant J.">
        <title>Strategies of tolerance reflected in two North American maple genomes.</title>
        <authorList>
            <person name="McEvoy S.L."/>
            <person name="Sezen U.U."/>
            <person name="Trouern-Trend A."/>
            <person name="McMahon S.M."/>
            <person name="Schaberg P.G."/>
            <person name="Yang J."/>
            <person name="Wegrzyn J.L."/>
            <person name="Swenson N.G."/>
        </authorList>
    </citation>
    <scope>NUCLEOTIDE SEQUENCE</scope>
    <source>
        <strain evidence="10">NS2018</strain>
    </source>
</reference>
<dbReference type="Pfam" id="PF00043">
    <property type="entry name" value="GST_C"/>
    <property type="match status" value="1"/>
</dbReference>
<keyword evidence="6" id="KW-0808">Transferase</keyword>
<comment type="subcellular location">
    <subcellularLocation>
        <location evidence="1">Cytoplasm</location>
        <location evidence="1">Cytosol</location>
    </subcellularLocation>
</comment>
<sequence>MALKLYGAPMSTCTTRVTISLYEKDLDFELIPVDLFAGEHKQPPFLSKNPFGLIPVLEDGDDLTLFGNYFQLISFILLSIPPLQSRNIVIVKLIETSYLYTPESRAITAYVAEKFKETGTDLIRHKDIKEAALVKVWIEVESQQYQPAISPIVYQYFVAPIQGKSPDQAIVDASVEKLGKVLDIYEAKLSESKYLAGDFYSLADLHHLPYTYYFMKTPCASLVNERPHVKAWWDDISSRPAFKKVAEGMIFGDK</sequence>
<dbReference type="PROSITE" id="PS50404">
    <property type="entry name" value="GST_NTER"/>
    <property type="match status" value="1"/>
</dbReference>
<dbReference type="SUPFAM" id="SSF52833">
    <property type="entry name" value="Thioredoxin-like"/>
    <property type="match status" value="1"/>
</dbReference>
<dbReference type="CDD" id="cd03053">
    <property type="entry name" value="GST_N_Phi"/>
    <property type="match status" value="1"/>
</dbReference>
<dbReference type="EC" id="2.5.1.18" evidence="3"/>
<dbReference type="Gene3D" id="1.20.1050.10">
    <property type="match status" value="1"/>
</dbReference>
<dbReference type="PROSITE" id="PS50405">
    <property type="entry name" value="GST_CTER"/>
    <property type="match status" value="1"/>
</dbReference>
<dbReference type="InterPro" id="IPR034347">
    <property type="entry name" value="GST_Phi_C"/>
</dbReference>
<dbReference type="GO" id="GO:0004364">
    <property type="term" value="F:glutathione transferase activity"/>
    <property type="evidence" value="ECO:0007669"/>
    <property type="project" value="UniProtKB-EC"/>
</dbReference>
<dbReference type="InterPro" id="IPR040079">
    <property type="entry name" value="Glutathione_S-Trfase"/>
</dbReference>
<dbReference type="GO" id="GO:0006749">
    <property type="term" value="P:glutathione metabolic process"/>
    <property type="evidence" value="ECO:0007669"/>
    <property type="project" value="TreeGrafter"/>
</dbReference>
<evidence type="ECO:0000256" key="4">
    <source>
        <dbReference type="ARBA" id="ARBA00022490"/>
    </source>
</evidence>
<dbReference type="EMBL" id="JAUESC010000382">
    <property type="protein sequence ID" value="KAK0587437.1"/>
    <property type="molecule type" value="Genomic_DNA"/>
</dbReference>
<dbReference type="Gene3D" id="3.40.30.10">
    <property type="entry name" value="Glutaredoxin"/>
    <property type="match status" value="1"/>
</dbReference>
<evidence type="ECO:0000256" key="7">
    <source>
        <dbReference type="ARBA" id="ARBA00047960"/>
    </source>
</evidence>
<name>A0AA39S2R6_ACESA</name>
<dbReference type="InterPro" id="IPR010987">
    <property type="entry name" value="Glutathione-S-Trfase_C-like"/>
</dbReference>
<dbReference type="InterPro" id="IPR004046">
    <property type="entry name" value="GST_C"/>
</dbReference>
<dbReference type="PANTHER" id="PTHR43900">
    <property type="entry name" value="GLUTATHIONE S-TRANSFERASE RHO"/>
    <property type="match status" value="1"/>
</dbReference>
<evidence type="ECO:0000256" key="1">
    <source>
        <dbReference type="ARBA" id="ARBA00004514"/>
    </source>
</evidence>
<dbReference type="FunFam" id="1.20.1050.10:FF:000004">
    <property type="entry name" value="Glutathione S-transferase F2"/>
    <property type="match status" value="1"/>
</dbReference>
<dbReference type="InterPro" id="IPR004045">
    <property type="entry name" value="Glutathione_S-Trfase_N"/>
</dbReference>
<organism evidence="10 11">
    <name type="scientific">Acer saccharum</name>
    <name type="common">Sugar maple</name>
    <dbReference type="NCBI Taxonomy" id="4024"/>
    <lineage>
        <taxon>Eukaryota</taxon>
        <taxon>Viridiplantae</taxon>
        <taxon>Streptophyta</taxon>
        <taxon>Embryophyta</taxon>
        <taxon>Tracheophyta</taxon>
        <taxon>Spermatophyta</taxon>
        <taxon>Magnoliopsida</taxon>
        <taxon>eudicotyledons</taxon>
        <taxon>Gunneridae</taxon>
        <taxon>Pentapetalae</taxon>
        <taxon>rosids</taxon>
        <taxon>malvids</taxon>
        <taxon>Sapindales</taxon>
        <taxon>Sapindaceae</taxon>
        <taxon>Hippocastanoideae</taxon>
        <taxon>Acereae</taxon>
        <taxon>Acer</taxon>
    </lineage>
</organism>
<evidence type="ECO:0000259" key="8">
    <source>
        <dbReference type="PROSITE" id="PS50404"/>
    </source>
</evidence>
<dbReference type="Proteomes" id="UP001168877">
    <property type="component" value="Unassembled WGS sequence"/>
</dbReference>
<dbReference type="SUPFAM" id="SSF47616">
    <property type="entry name" value="GST C-terminal domain-like"/>
    <property type="match status" value="1"/>
</dbReference>
<comment type="similarity">
    <text evidence="2">Belongs to the GST superfamily. Phi family.</text>
</comment>
<dbReference type="InterPro" id="IPR036282">
    <property type="entry name" value="Glutathione-S-Trfase_C_sf"/>
</dbReference>
<dbReference type="Pfam" id="PF02798">
    <property type="entry name" value="GST_N"/>
    <property type="match status" value="1"/>
</dbReference>
<proteinExistence type="inferred from homology"/>
<dbReference type="PANTHER" id="PTHR43900:SF72">
    <property type="entry name" value="GLUTATHIONE S-TRANSFERASE F13"/>
    <property type="match status" value="1"/>
</dbReference>
<protein>
    <recommendedName>
        <fullName evidence="3">glutathione transferase</fullName>
        <ecNumber evidence="3">2.5.1.18</ecNumber>
    </recommendedName>
</protein>
<reference evidence="10" key="2">
    <citation type="submission" date="2023-06" db="EMBL/GenBank/DDBJ databases">
        <authorList>
            <person name="Swenson N.G."/>
            <person name="Wegrzyn J.L."/>
            <person name="Mcevoy S.L."/>
        </authorList>
    </citation>
    <scope>NUCLEOTIDE SEQUENCE</scope>
    <source>
        <strain evidence="10">NS2018</strain>
        <tissue evidence="10">Leaf</tissue>
    </source>
</reference>
<gene>
    <name evidence="10" type="ORF">LWI29_022792</name>
</gene>
<dbReference type="CDD" id="cd03187">
    <property type="entry name" value="GST_C_Phi"/>
    <property type="match status" value="1"/>
</dbReference>
<evidence type="ECO:0000313" key="11">
    <source>
        <dbReference type="Proteomes" id="UP001168877"/>
    </source>
</evidence>
<dbReference type="AlphaFoldDB" id="A0AA39S2R6"/>
<feature type="domain" description="GST N-terminal" evidence="8">
    <location>
        <begin position="1"/>
        <end position="119"/>
    </location>
</feature>
<comment type="caution">
    <text evidence="10">The sequence shown here is derived from an EMBL/GenBank/DDBJ whole genome shotgun (WGS) entry which is preliminary data.</text>
</comment>
<evidence type="ECO:0000256" key="3">
    <source>
        <dbReference type="ARBA" id="ARBA00012452"/>
    </source>
</evidence>
<dbReference type="FunFam" id="3.40.30.10:FF:000016">
    <property type="entry name" value="Glutathione S-transferase F2"/>
    <property type="match status" value="1"/>
</dbReference>
<keyword evidence="5" id="KW-0216">Detoxification</keyword>